<dbReference type="SUPFAM" id="SSF46689">
    <property type="entry name" value="Homeodomain-like"/>
    <property type="match status" value="1"/>
</dbReference>
<evidence type="ECO:0000259" key="5">
    <source>
        <dbReference type="PROSITE" id="PS50977"/>
    </source>
</evidence>
<organism evidence="6 7">
    <name type="scientific">Tessaracoccus lacteus</name>
    <dbReference type="NCBI Taxonomy" id="3041766"/>
    <lineage>
        <taxon>Bacteria</taxon>
        <taxon>Bacillati</taxon>
        <taxon>Actinomycetota</taxon>
        <taxon>Actinomycetes</taxon>
        <taxon>Propionibacteriales</taxon>
        <taxon>Propionibacteriaceae</taxon>
        <taxon>Tessaracoccus</taxon>
    </lineage>
</organism>
<dbReference type="PROSITE" id="PS50977">
    <property type="entry name" value="HTH_TETR_2"/>
    <property type="match status" value="1"/>
</dbReference>
<evidence type="ECO:0000313" key="6">
    <source>
        <dbReference type="EMBL" id="WGT47170.1"/>
    </source>
</evidence>
<accession>A0ABY8PXE5</accession>
<reference evidence="6 7" key="1">
    <citation type="journal article" date="2008" name="Int. J. Syst. Evol. Microbiol.">
        <title>Tessaracoccus flavescens sp. nov., isolated from marine sediment.</title>
        <authorList>
            <person name="Lee D.W."/>
            <person name="Lee S.D."/>
        </authorList>
    </citation>
    <scope>NUCLEOTIDE SEQUENCE [LARGE SCALE GENOMIC DNA]</scope>
    <source>
        <strain evidence="6 7">T21</strain>
    </source>
</reference>
<dbReference type="Proteomes" id="UP001244136">
    <property type="component" value="Chromosome"/>
</dbReference>
<dbReference type="Pfam" id="PF00440">
    <property type="entry name" value="TetR_N"/>
    <property type="match status" value="1"/>
</dbReference>
<dbReference type="InterPro" id="IPR009057">
    <property type="entry name" value="Homeodomain-like_sf"/>
</dbReference>
<dbReference type="InterPro" id="IPR001647">
    <property type="entry name" value="HTH_TetR"/>
</dbReference>
<dbReference type="InterPro" id="IPR050109">
    <property type="entry name" value="HTH-type_TetR-like_transc_reg"/>
</dbReference>
<evidence type="ECO:0000256" key="4">
    <source>
        <dbReference type="PROSITE-ProRule" id="PRU00335"/>
    </source>
</evidence>
<evidence type="ECO:0000256" key="2">
    <source>
        <dbReference type="ARBA" id="ARBA00023125"/>
    </source>
</evidence>
<protein>
    <submittedName>
        <fullName evidence="6">TetR/AcrR family transcriptional regulator</fullName>
    </submittedName>
</protein>
<evidence type="ECO:0000256" key="1">
    <source>
        <dbReference type="ARBA" id="ARBA00023015"/>
    </source>
</evidence>
<evidence type="ECO:0000313" key="7">
    <source>
        <dbReference type="Proteomes" id="UP001244136"/>
    </source>
</evidence>
<evidence type="ECO:0000256" key="3">
    <source>
        <dbReference type="ARBA" id="ARBA00023163"/>
    </source>
</evidence>
<keyword evidence="1" id="KW-0805">Transcription regulation</keyword>
<dbReference type="RefSeq" id="WP_281144906.1">
    <property type="nucleotide sequence ID" value="NZ_CP123967.1"/>
</dbReference>
<proteinExistence type="predicted"/>
<name>A0ABY8PXE5_9ACTN</name>
<keyword evidence="2 4" id="KW-0238">DNA-binding</keyword>
<dbReference type="PANTHER" id="PTHR30055">
    <property type="entry name" value="HTH-TYPE TRANSCRIPTIONAL REGULATOR RUTR"/>
    <property type="match status" value="1"/>
</dbReference>
<feature type="DNA-binding region" description="H-T-H motif" evidence="4">
    <location>
        <begin position="38"/>
        <end position="57"/>
    </location>
</feature>
<gene>
    <name evidence="6" type="ORF">QH948_13830</name>
</gene>
<dbReference type="PRINTS" id="PR00455">
    <property type="entry name" value="HTHTETR"/>
</dbReference>
<keyword evidence="7" id="KW-1185">Reference proteome</keyword>
<feature type="domain" description="HTH tetR-type" evidence="5">
    <location>
        <begin position="15"/>
        <end position="75"/>
    </location>
</feature>
<dbReference type="PANTHER" id="PTHR30055:SF234">
    <property type="entry name" value="HTH-TYPE TRANSCRIPTIONAL REGULATOR BETI"/>
    <property type="match status" value="1"/>
</dbReference>
<dbReference type="Gene3D" id="1.10.357.10">
    <property type="entry name" value="Tetracycline Repressor, domain 2"/>
    <property type="match status" value="1"/>
</dbReference>
<keyword evidence="3" id="KW-0804">Transcription</keyword>
<dbReference type="EMBL" id="CP123967">
    <property type="protein sequence ID" value="WGT47170.1"/>
    <property type="molecule type" value="Genomic_DNA"/>
</dbReference>
<sequence length="214" mass="22718">MDVPSTLGLRARNKAAKRAAISRAAAELFAAHGYAGTTTQQVARVADVAEGTVFRYASSKPELLLMVINEHLRPLVESASDLPDEAAPDEAVLGILDPIIDLAHDQPDNAAPFLREVLFGEDGPQRSESLEIVAELRGRIAAVLAPYGGRFEGVAPHDGQFEGMGLDDVASWLFSTVVTELLRGVVGLGSPDPRAVLRARVRVLLRGLGIPVGP</sequence>